<comment type="caution">
    <text evidence="2">The sequence shown here is derived from an EMBL/GenBank/DDBJ whole genome shotgun (WGS) entry which is preliminary data.</text>
</comment>
<dbReference type="Proteomes" id="UP000791440">
    <property type="component" value="Unassembled WGS sequence"/>
</dbReference>
<accession>A0A922CQB9</accession>
<feature type="compositionally biased region" description="Polar residues" evidence="1">
    <location>
        <begin position="114"/>
        <end position="125"/>
    </location>
</feature>
<feature type="compositionally biased region" description="Basic and acidic residues" evidence="1">
    <location>
        <begin position="183"/>
        <end position="209"/>
    </location>
</feature>
<name>A0A922CQB9_MANSE</name>
<feature type="compositionally biased region" description="Polar residues" evidence="1">
    <location>
        <begin position="40"/>
        <end position="52"/>
    </location>
</feature>
<feature type="compositionally biased region" description="Polar residues" evidence="1">
    <location>
        <begin position="70"/>
        <end position="81"/>
    </location>
</feature>
<dbReference type="AlphaFoldDB" id="A0A922CQB9"/>
<evidence type="ECO:0000313" key="3">
    <source>
        <dbReference type="Proteomes" id="UP000791440"/>
    </source>
</evidence>
<reference evidence="2" key="2">
    <citation type="submission" date="2020-12" db="EMBL/GenBank/DDBJ databases">
        <authorList>
            <person name="Kanost M."/>
        </authorList>
    </citation>
    <scope>NUCLEOTIDE SEQUENCE</scope>
</reference>
<keyword evidence="3" id="KW-1185">Reference proteome</keyword>
<feature type="region of interest" description="Disordered" evidence="1">
    <location>
        <begin position="38"/>
        <end position="125"/>
    </location>
</feature>
<proteinExistence type="predicted"/>
<reference evidence="2" key="1">
    <citation type="journal article" date="2016" name="Insect Biochem. Mol. Biol.">
        <title>Multifaceted biological insights from a draft genome sequence of the tobacco hornworm moth, Manduca sexta.</title>
        <authorList>
            <person name="Kanost M.R."/>
            <person name="Arrese E.L."/>
            <person name="Cao X."/>
            <person name="Chen Y.R."/>
            <person name="Chellapilla S."/>
            <person name="Goldsmith M.R."/>
            <person name="Grosse-Wilde E."/>
            <person name="Heckel D.G."/>
            <person name="Herndon N."/>
            <person name="Jiang H."/>
            <person name="Papanicolaou A."/>
            <person name="Qu J."/>
            <person name="Soulages J.L."/>
            <person name="Vogel H."/>
            <person name="Walters J."/>
            <person name="Waterhouse R.M."/>
            <person name="Ahn S.J."/>
            <person name="Almeida F.C."/>
            <person name="An C."/>
            <person name="Aqrawi P."/>
            <person name="Bretschneider A."/>
            <person name="Bryant W.B."/>
            <person name="Bucks S."/>
            <person name="Chao H."/>
            <person name="Chevignon G."/>
            <person name="Christen J.M."/>
            <person name="Clarke D.F."/>
            <person name="Dittmer N.T."/>
            <person name="Ferguson L.C.F."/>
            <person name="Garavelou S."/>
            <person name="Gordon K.H.J."/>
            <person name="Gunaratna R.T."/>
            <person name="Han Y."/>
            <person name="Hauser F."/>
            <person name="He Y."/>
            <person name="Heidel-Fischer H."/>
            <person name="Hirsh A."/>
            <person name="Hu Y."/>
            <person name="Jiang H."/>
            <person name="Kalra D."/>
            <person name="Klinner C."/>
            <person name="Konig C."/>
            <person name="Kovar C."/>
            <person name="Kroll A.R."/>
            <person name="Kuwar S.S."/>
            <person name="Lee S.L."/>
            <person name="Lehman R."/>
            <person name="Li K."/>
            <person name="Li Z."/>
            <person name="Liang H."/>
            <person name="Lovelace S."/>
            <person name="Lu Z."/>
            <person name="Mansfield J.H."/>
            <person name="McCulloch K.J."/>
            <person name="Mathew T."/>
            <person name="Morton B."/>
            <person name="Muzny D.M."/>
            <person name="Neunemann D."/>
            <person name="Ongeri F."/>
            <person name="Pauchet Y."/>
            <person name="Pu L.L."/>
            <person name="Pyrousis I."/>
            <person name="Rao X.J."/>
            <person name="Redding A."/>
            <person name="Roesel C."/>
            <person name="Sanchez-Gracia A."/>
            <person name="Schaack S."/>
            <person name="Shukla A."/>
            <person name="Tetreau G."/>
            <person name="Wang Y."/>
            <person name="Xiong G.H."/>
            <person name="Traut W."/>
            <person name="Walsh T.K."/>
            <person name="Worley K.C."/>
            <person name="Wu D."/>
            <person name="Wu W."/>
            <person name="Wu Y.Q."/>
            <person name="Zhang X."/>
            <person name="Zou Z."/>
            <person name="Zucker H."/>
            <person name="Briscoe A.D."/>
            <person name="Burmester T."/>
            <person name="Clem R.J."/>
            <person name="Feyereisen R."/>
            <person name="Grimmelikhuijzen C.J.P."/>
            <person name="Hamodrakas S.J."/>
            <person name="Hansson B.S."/>
            <person name="Huguet E."/>
            <person name="Jermiin L.S."/>
            <person name="Lan Q."/>
            <person name="Lehman H.K."/>
            <person name="Lorenzen M."/>
            <person name="Merzendorfer H."/>
            <person name="Michalopoulos I."/>
            <person name="Morton D.B."/>
            <person name="Muthukrishnan S."/>
            <person name="Oakeshott J.G."/>
            <person name="Palmer W."/>
            <person name="Park Y."/>
            <person name="Passarelli A.L."/>
            <person name="Rozas J."/>
            <person name="Schwartz L.M."/>
            <person name="Smith W."/>
            <person name="Southgate A."/>
            <person name="Vilcinskas A."/>
            <person name="Vogt R."/>
            <person name="Wang P."/>
            <person name="Werren J."/>
            <person name="Yu X.Q."/>
            <person name="Zhou J.J."/>
            <person name="Brown S.J."/>
            <person name="Scherer S.E."/>
            <person name="Richards S."/>
            <person name="Blissard G.W."/>
        </authorList>
    </citation>
    <scope>NUCLEOTIDE SEQUENCE</scope>
</reference>
<dbReference type="EMBL" id="JH668465">
    <property type="protein sequence ID" value="KAG6454356.1"/>
    <property type="molecule type" value="Genomic_DNA"/>
</dbReference>
<sequence>MDDPDNYTSQTADIKNVLPDVVHSQQIPVVGVVDADENIDTGQNVQQELSTTHTDDSKTESISEDVPSKCQYSTDSESNRAQGLLTVDNEQEQVSRNSSLNLPLPQSPLSENQNTQNPSKLSTSWPLDMNADVHLISEESPVNLALSSDREVTYDNTPDRLNIDRPEESPKSDHYLDSLNRSDNSHVEEAANKSDDEKSPERSSESEEIIKLDIRGQGVPKFSFPAAKIIFGPPPEGSEVIDANVDPLPVFPNLLSPFLVGAGDTVKVEEVFDNEVKELSPDKSLDVTPDKSLSSDKIEQSDLLIEEIMVDDELKEKESEGKESLPPKSIPVEEASFSTLTTDYKTICEEYHGKVVM</sequence>
<feature type="compositionally biased region" description="Low complexity" evidence="1">
    <location>
        <begin position="97"/>
        <end position="113"/>
    </location>
</feature>
<protein>
    <submittedName>
        <fullName evidence="2">Uncharacterized protein</fullName>
    </submittedName>
</protein>
<organism evidence="2 3">
    <name type="scientific">Manduca sexta</name>
    <name type="common">Tobacco hawkmoth</name>
    <name type="synonym">Tobacco hornworm</name>
    <dbReference type="NCBI Taxonomy" id="7130"/>
    <lineage>
        <taxon>Eukaryota</taxon>
        <taxon>Metazoa</taxon>
        <taxon>Ecdysozoa</taxon>
        <taxon>Arthropoda</taxon>
        <taxon>Hexapoda</taxon>
        <taxon>Insecta</taxon>
        <taxon>Pterygota</taxon>
        <taxon>Neoptera</taxon>
        <taxon>Endopterygota</taxon>
        <taxon>Lepidoptera</taxon>
        <taxon>Glossata</taxon>
        <taxon>Ditrysia</taxon>
        <taxon>Bombycoidea</taxon>
        <taxon>Sphingidae</taxon>
        <taxon>Sphinginae</taxon>
        <taxon>Sphingini</taxon>
        <taxon>Manduca</taxon>
    </lineage>
</organism>
<gene>
    <name evidence="2" type="ORF">O3G_MSEX008657</name>
</gene>
<feature type="region of interest" description="Disordered" evidence="1">
    <location>
        <begin position="147"/>
        <end position="209"/>
    </location>
</feature>
<evidence type="ECO:0000313" key="2">
    <source>
        <dbReference type="EMBL" id="KAG6454356.1"/>
    </source>
</evidence>
<feature type="compositionally biased region" description="Basic and acidic residues" evidence="1">
    <location>
        <begin position="148"/>
        <end position="176"/>
    </location>
</feature>
<evidence type="ECO:0000256" key="1">
    <source>
        <dbReference type="SAM" id="MobiDB-lite"/>
    </source>
</evidence>